<dbReference type="Gene3D" id="3.10.105.10">
    <property type="entry name" value="Dipeptide-binding Protein, Domain 3"/>
    <property type="match status" value="1"/>
</dbReference>
<dbReference type="CDD" id="cd08500">
    <property type="entry name" value="PBP2_NikA_DppA_OppA_like_4"/>
    <property type="match status" value="1"/>
</dbReference>
<keyword evidence="3" id="KW-1185">Reference proteome</keyword>
<evidence type="ECO:0000313" key="3">
    <source>
        <dbReference type="Proteomes" id="UP000317371"/>
    </source>
</evidence>
<dbReference type="OrthoDB" id="3720945at2"/>
<dbReference type="EMBL" id="VIGC01000015">
    <property type="protein sequence ID" value="TQE95266.1"/>
    <property type="molecule type" value="Genomic_DNA"/>
</dbReference>
<dbReference type="InterPro" id="IPR039424">
    <property type="entry name" value="SBP_5"/>
</dbReference>
<dbReference type="PROSITE" id="PS51318">
    <property type="entry name" value="TAT"/>
    <property type="match status" value="1"/>
</dbReference>
<dbReference type="Proteomes" id="UP000317371">
    <property type="component" value="Unassembled WGS sequence"/>
</dbReference>
<comment type="caution">
    <text evidence="2">The sequence shown here is derived from an EMBL/GenBank/DDBJ whole genome shotgun (WGS) entry which is preliminary data.</text>
</comment>
<dbReference type="SUPFAM" id="SSF53850">
    <property type="entry name" value="Periplasmic binding protein-like II"/>
    <property type="match status" value="1"/>
</dbReference>
<feature type="domain" description="Solute-binding protein family 5" evidence="1">
    <location>
        <begin position="133"/>
        <end position="531"/>
    </location>
</feature>
<name>A0A540VET2_9CHLR</name>
<evidence type="ECO:0000313" key="2">
    <source>
        <dbReference type="EMBL" id="TQE95266.1"/>
    </source>
</evidence>
<dbReference type="Pfam" id="PF00496">
    <property type="entry name" value="SBP_bac_5"/>
    <property type="match status" value="1"/>
</dbReference>
<sequence length="660" mass="74773">MATRSTISRRQFLWISGASVVGVVAAACGSPASPAPAEPAAAPAATSAPAAVEAGTGSRFNEAPMLRELVNQGQLPPVDERMPLNPLVSEVEEEIGQYGGTWRRVWLGPSDAYGMWRLRHETLLRWSADSTYVTPNVAESWEVNEDGTEFTIHLREGMRWSDGEPFTADDMLYWYEVQLNPDLTPVKNVRMSLGDEFGKMEKVDDYTVKISFSKSYGLFELQMASEFEPYLPKHYMQQFDPAHADPAELDAKLQEAGLDQPQQLFSLRSSWSQNPDLPVLSPWVVKAEPTVTLWPAERNPYYWKVDEAGNQLPYIDTIMHELLQERELVTLKVVAGEVDMQSRHLGVNDLPLYMENREKGDYRVLMWPTTQGSSYCLMFNQNYDADPKVAEFLRNVDFRRALSLAINREEMNQVVYLGLGTPRQSTLLPQSPGFNEEWATAYTEYDPERANQMLDELGLTERDSEGFRLLPDGSGPLTIVIAHPNNIGSDPTELVKSYWEAVGVKTVIDTQERSVHYEKMHANELQVAPWGNEEMIYPLFLVYPWWVMPYGTSSRIAPLSGLWYQTNGQQGVEPEGDLRRVIELYEQAKATPNEEERFQAAMEMMRINAENLWTVGCVAVSETPVVVKNNFRNVPEKHLHGTVNGSPGNARPWTWFFRQA</sequence>
<accession>A0A540VET2</accession>
<dbReference type="InterPro" id="IPR006311">
    <property type="entry name" value="TAT_signal"/>
</dbReference>
<reference evidence="2 3" key="1">
    <citation type="submission" date="2019-06" db="EMBL/GenBank/DDBJ databases">
        <title>Genome sequence of Litorilinea aerophila BAA-2444.</title>
        <authorList>
            <person name="Maclea K.S."/>
            <person name="Maurais E.G."/>
            <person name="Iannazzi L.C."/>
        </authorList>
    </citation>
    <scope>NUCLEOTIDE SEQUENCE [LARGE SCALE GENOMIC DNA]</scope>
    <source>
        <strain evidence="2 3">ATCC BAA-2444</strain>
    </source>
</reference>
<proteinExistence type="predicted"/>
<dbReference type="PANTHER" id="PTHR30290">
    <property type="entry name" value="PERIPLASMIC BINDING COMPONENT OF ABC TRANSPORTER"/>
    <property type="match status" value="1"/>
</dbReference>
<dbReference type="AlphaFoldDB" id="A0A540VET2"/>
<dbReference type="GO" id="GO:0015833">
    <property type="term" value="P:peptide transport"/>
    <property type="evidence" value="ECO:0007669"/>
    <property type="project" value="TreeGrafter"/>
</dbReference>
<dbReference type="Gene3D" id="3.40.190.10">
    <property type="entry name" value="Periplasmic binding protein-like II"/>
    <property type="match status" value="1"/>
</dbReference>
<dbReference type="PANTHER" id="PTHR30290:SF62">
    <property type="entry name" value="OLIGOPEPTIDE ABC TRANSPORTER, PERIPLASMIC OLIGOPEPTIDE-BINDING PROTEIN"/>
    <property type="match status" value="1"/>
</dbReference>
<dbReference type="InParanoid" id="A0A540VET2"/>
<evidence type="ECO:0000259" key="1">
    <source>
        <dbReference type="Pfam" id="PF00496"/>
    </source>
</evidence>
<dbReference type="PROSITE" id="PS51257">
    <property type="entry name" value="PROKAR_LIPOPROTEIN"/>
    <property type="match status" value="1"/>
</dbReference>
<dbReference type="InterPro" id="IPR000914">
    <property type="entry name" value="SBP_5_dom"/>
</dbReference>
<protein>
    <submittedName>
        <fullName evidence="2">ABC transporter substrate-binding protein</fullName>
    </submittedName>
</protein>
<gene>
    <name evidence="2" type="ORF">FKZ61_12875</name>
</gene>
<dbReference type="GO" id="GO:1904680">
    <property type="term" value="F:peptide transmembrane transporter activity"/>
    <property type="evidence" value="ECO:0007669"/>
    <property type="project" value="TreeGrafter"/>
</dbReference>
<dbReference type="RefSeq" id="WP_141610544.1">
    <property type="nucleotide sequence ID" value="NZ_VIGC02000015.1"/>
</dbReference>
<organism evidence="2 3">
    <name type="scientific">Litorilinea aerophila</name>
    <dbReference type="NCBI Taxonomy" id="1204385"/>
    <lineage>
        <taxon>Bacteria</taxon>
        <taxon>Bacillati</taxon>
        <taxon>Chloroflexota</taxon>
        <taxon>Caldilineae</taxon>
        <taxon>Caldilineales</taxon>
        <taxon>Caldilineaceae</taxon>
        <taxon>Litorilinea</taxon>
    </lineage>
</organism>